<dbReference type="PROSITE" id="PS00018">
    <property type="entry name" value="EF_HAND_1"/>
    <property type="match status" value="1"/>
</dbReference>
<sequence length="248" mass="27310">MASMPQQTHASFPSRPYSSTLAHHNKLPPTNNSRDHNRLERERGSQAQVGSTNALNNITDEQREEINEAFSLFDLDKDGRIDYHEFKVALKALGFDLPKPSILNLLTTHGSPPTQATGHAKNLNSSPPARLLLTLPAFQNIAAKLISERDPRDEILRAFALFDADDKGIISLDDLRRVARELGEGLEEEELAAMIEEFDLDGKGGAINASAMKIPFHITLQVVAKFSGGEIRFTPGLTVLPQAMATNY</sequence>
<dbReference type="GO" id="GO:0043161">
    <property type="term" value="P:proteasome-mediated ubiquitin-dependent protein catabolic process"/>
    <property type="evidence" value="ECO:0007669"/>
    <property type="project" value="EnsemblFungi"/>
</dbReference>
<dbReference type="eggNOG" id="KOG0028">
    <property type="taxonomic scope" value="Eukaryota"/>
</dbReference>
<dbReference type="GO" id="GO:0048193">
    <property type="term" value="P:Golgi vesicle transport"/>
    <property type="evidence" value="ECO:0007669"/>
    <property type="project" value="EnsemblFungi"/>
</dbReference>
<dbReference type="GO" id="GO:0005825">
    <property type="term" value="C:half bridge of spindle pole body"/>
    <property type="evidence" value="ECO:0007669"/>
    <property type="project" value="EnsemblFungi"/>
</dbReference>
<evidence type="ECO:0000256" key="2">
    <source>
        <dbReference type="ARBA" id="ARBA00022837"/>
    </source>
</evidence>
<feature type="compositionally biased region" description="Polar residues" evidence="3">
    <location>
        <begin position="45"/>
        <end position="59"/>
    </location>
</feature>
<dbReference type="GO" id="GO:0030474">
    <property type="term" value="P:spindle pole body duplication"/>
    <property type="evidence" value="ECO:0007669"/>
    <property type="project" value="EnsemblFungi"/>
</dbReference>
<evidence type="ECO:0000259" key="4">
    <source>
        <dbReference type="PROSITE" id="PS50222"/>
    </source>
</evidence>
<evidence type="ECO:0000256" key="3">
    <source>
        <dbReference type="SAM" id="MobiDB-lite"/>
    </source>
</evidence>
<evidence type="ECO:0000256" key="1">
    <source>
        <dbReference type="ARBA" id="ARBA00022737"/>
    </source>
</evidence>
<feature type="compositionally biased region" description="Basic and acidic residues" evidence="3">
    <location>
        <begin position="33"/>
        <end position="44"/>
    </location>
</feature>
<dbReference type="Pfam" id="PF13499">
    <property type="entry name" value="EF-hand_7"/>
    <property type="match status" value="1"/>
</dbReference>
<dbReference type="InterPro" id="IPR050145">
    <property type="entry name" value="Centrin_CML-like"/>
</dbReference>
<dbReference type="InterPro" id="IPR018247">
    <property type="entry name" value="EF_Hand_1_Ca_BS"/>
</dbReference>
<dbReference type="SUPFAM" id="SSF47473">
    <property type="entry name" value="EF-hand"/>
    <property type="match status" value="1"/>
</dbReference>
<comment type="caution">
    <text evidence="5">The sequence shown here is derived from an EMBL/GenBank/DDBJ whole genome shotgun (WGS) entry which is preliminary data.</text>
</comment>
<feature type="domain" description="EF-hand" evidence="4">
    <location>
        <begin position="61"/>
        <end position="96"/>
    </location>
</feature>
<dbReference type="InterPro" id="IPR011992">
    <property type="entry name" value="EF-hand-dom_pair"/>
</dbReference>
<dbReference type="EMBL" id="CAUH01003091">
    <property type="protein sequence ID" value="CCU76850.1"/>
    <property type="molecule type" value="Genomic_DNA"/>
</dbReference>
<reference evidence="5 6" key="1">
    <citation type="journal article" date="2010" name="Science">
        <title>Genome expansion and gene loss in powdery mildew fungi reveal tradeoffs in extreme parasitism.</title>
        <authorList>
            <person name="Spanu P.D."/>
            <person name="Abbott J.C."/>
            <person name="Amselem J."/>
            <person name="Burgis T.A."/>
            <person name="Soanes D.M."/>
            <person name="Stueber K."/>
            <person name="Ver Loren van Themaat E."/>
            <person name="Brown J.K.M."/>
            <person name="Butcher S.A."/>
            <person name="Gurr S.J."/>
            <person name="Lebrun M.-H."/>
            <person name="Ridout C.J."/>
            <person name="Schulze-Lefert P."/>
            <person name="Talbot N.J."/>
            <person name="Ahmadinejad N."/>
            <person name="Ametz C."/>
            <person name="Barton G.R."/>
            <person name="Benjdia M."/>
            <person name="Bidzinski P."/>
            <person name="Bindschedler L.V."/>
            <person name="Both M."/>
            <person name="Brewer M.T."/>
            <person name="Cadle-Davidson L."/>
            <person name="Cadle-Davidson M.M."/>
            <person name="Collemare J."/>
            <person name="Cramer R."/>
            <person name="Frenkel O."/>
            <person name="Godfrey D."/>
            <person name="Harriman J."/>
            <person name="Hoede C."/>
            <person name="King B.C."/>
            <person name="Klages S."/>
            <person name="Kleemann J."/>
            <person name="Knoll D."/>
            <person name="Koti P.S."/>
            <person name="Kreplak J."/>
            <person name="Lopez-Ruiz F.J."/>
            <person name="Lu X."/>
            <person name="Maekawa T."/>
            <person name="Mahanil S."/>
            <person name="Micali C."/>
            <person name="Milgroom M.G."/>
            <person name="Montana G."/>
            <person name="Noir S."/>
            <person name="O'Connell R.J."/>
            <person name="Oberhaensli S."/>
            <person name="Parlange F."/>
            <person name="Pedersen C."/>
            <person name="Quesneville H."/>
            <person name="Reinhardt R."/>
            <person name="Rott M."/>
            <person name="Sacristan S."/>
            <person name="Schmidt S.M."/>
            <person name="Schoen M."/>
            <person name="Skamnioti P."/>
            <person name="Sommer H."/>
            <person name="Stephens A."/>
            <person name="Takahara H."/>
            <person name="Thordal-Christensen H."/>
            <person name="Vigouroux M."/>
            <person name="Wessling R."/>
            <person name="Wicker T."/>
            <person name="Panstruga R."/>
        </authorList>
    </citation>
    <scope>NUCLEOTIDE SEQUENCE [LARGE SCALE GENOMIC DNA]</scope>
    <source>
        <strain evidence="5">DH14</strain>
    </source>
</reference>
<dbReference type="GO" id="GO:0005509">
    <property type="term" value="F:calcium ion binding"/>
    <property type="evidence" value="ECO:0007669"/>
    <property type="project" value="InterPro"/>
</dbReference>
<dbReference type="InParanoid" id="N1J8G6"/>
<dbReference type="CDD" id="cd00051">
    <property type="entry name" value="EFh"/>
    <property type="match status" value="2"/>
</dbReference>
<dbReference type="Gene3D" id="1.10.238.10">
    <property type="entry name" value="EF-hand"/>
    <property type="match status" value="2"/>
</dbReference>
<feature type="compositionally biased region" description="Polar residues" evidence="3">
    <location>
        <begin position="1"/>
        <end position="32"/>
    </location>
</feature>
<evidence type="ECO:0000313" key="6">
    <source>
        <dbReference type="Proteomes" id="UP000015441"/>
    </source>
</evidence>
<dbReference type="Pfam" id="PF00036">
    <property type="entry name" value="EF-hand_1"/>
    <property type="match status" value="1"/>
</dbReference>
<keyword evidence="1" id="KW-0677">Repeat</keyword>
<dbReference type="InterPro" id="IPR002048">
    <property type="entry name" value="EF_hand_dom"/>
</dbReference>
<dbReference type="PANTHER" id="PTHR23050">
    <property type="entry name" value="CALCIUM BINDING PROTEIN"/>
    <property type="match status" value="1"/>
</dbReference>
<keyword evidence="6" id="KW-1185">Reference proteome</keyword>
<dbReference type="PROSITE" id="PS50222">
    <property type="entry name" value="EF_HAND_2"/>
    <property type="match status" value="2"/>
</dbReference>
<dbReference type="HOGENOM" id="CLU_061288_18_1_1"/>
<keyword evidence="2" id="KW-0106">Calcium</keyword>
<proteinExistence type="predicted"/>
<gene>
    <name evidence="5" type="ORF">BGHDH14_bgh05296</name>
</gene>
<dbReference type="GO" id="GO:0042802">
    <property type="term" value="F:identical protein binding"/>
    <property type="evidence" value="ECO:0007669"/>
    <property type="project" value="EnsemblFungi"/>
</dbReference>
<feature type="region of interest" description="Disordered" evidence="3">
    <location>
        <begin position="1"/>
        <end position="59"/>
    </location>
</feature>
<dbReference type="GO" id="GO:0070390">
    <property type="term" value="C:transcription export complex 2"/>
    <property type="evidence" value="ECO:0007669"/>
    <property type="project" value="EnsemblFungi"/>
</dbReference>
<feature type="domain" description="EF-hand" evidence="4">
    <location>
        <begin position="150"/>
        <end position="185"/>
    </location>
</feature>
<dbReference type="STRING" id="546991.N1J8G6"/>
<dbReference type="Proteomes" id="UP000015441">
    <property type="component" value="Unassembled WGS sequence"/>
</dbReference>
<dbReference type="AlphaFoldDB" id="N1J8G6"/>
<dbReference type="FunFam" id="1.10.238.10:FF:000003">
    <property type="entry name" value="Calmodulin A"/>
    <property type="match status" value="1"/>
</dbReference>
<dbReference type="FunCoup" id="N1J8G6">
    <property type="interactions" value="809"/>
</dbReference>
<dbReference type="OrthoDB" id="343296at2759"/>
<name>N1J8G6_BLUG1</name>
<evidence type="ECO:0000313" key="5">
    <source>
        <dbReference type="EMBL" id="CCU76850.1"/>
    </source>
</evidence>
<protein>
    <recommendedName>
        <fullName evidence="4">EF-hand domain-containing protein</fullName>
    </recommendedName>
</protein>
<accession>N1J8G6</accession>
<organism evidence="5 6">
    <name type="scientific">Blumeria graminis f. sp. hordei (strain DH14)</name>
    <name type="common">Barley powdery mildew</name>
    <name type="synonym">Oidium monilioides f. sp. hordei</name>
    <dbReference type="NCBI Taxonomy" id="546991"/>
    <lineage>
        <taxon>Eukaryota</taxon>
        <taxon>Fungi</taxon>
        <taxon>Dikarya</taxon>
        <taxon>Ascomycota</taxon>
        <taxon>Pezizomycotina</taxon>
        <taxon>Leotiomycetes</taxon>
        <taxon>Erysiphales</taxon>
        <taxon>Erysiphaceae</taxon>
        <taxon>Blumeria</taxon>
        <taxon>Blumeria hordei</taxon>
    </lineage>
</organism>
<dbReference type="SMART" id="SM00054">
    <property type="entry name" value="EFh"/>
    <property type="match status" value="2"/>
</dbReference>